<comment type="caution">
    <text evidence="1">The sequence shown here is derived from an EMBL/GenBank/DDBJ whole genome shotgun (WGS) entry which is preliminary data.</text>
</comment>
<gene>
    <name evidence="1" type="ORF">V9T40_013346</name>
</gene>
<dbReference type="SUPFAM" id="SSF48239">
    <property type="entry name" value="Terpenoid cyclases/Protein prenyltransferases"/>
    <property type="match status" value="1"/>
</dbReference>
<evidence type="ECO:0000313" key="2">
    <source>
        <dbReference type="Proteomes" id="UP001367676"/>
    </source>
</evidence>
<dbReference type="PANTHER" id="PTHR10559">
    <property type="entry name" value="TRANSCOBALAMIN-1/GASTRIC INTRINSIC FACTOR"/>
    <property type="match status" value="1"/>
</dbReference>
<accession>A0AAN9TL51</accession>
<sequence>MENEFCSPVYLLFSTPSHDNFIKYPQSDVKSVNVFSAIDLDGANTLALCNLCHLFRKTILQKAIDWLMSQRLSNYGWGSGLDTAQALLAVELTKSSSNLERKLSAKQLEIDLILNLWHHDDPEAVPIDSERLTIGNIAVYCLALIAACHDPRFFHGHDLIGVDDLIVKDGEHYLFWYKKL</sequence>
<dbReference type="PANTHER" id="PTHR10559:SF18">
    <property type="entry name" value="TRANSCOBALAMIN II"/>
    <property type="match status" value="1"/>
</dbReference>
<reference evidence="1 2" key="1">
    <citation type="submission" date="2024-03" db="EMBL/GenBank/DDBJ databases">
        <title>Adaptation during the transition from Ophiocordyceps entomopathogen to insect associate is accompanied by gene loss and intensified selection.</title>
        <authorList>
            <person name="Ward C.M."/>
            <person name="Onetto C.A."/>
            <person name="Borneman A.R."/>
        </authorList>
    </citation>
    <scope>NUCLEOTIDE SEQUENCE [LARGE SCALE GENOMIC DNA]</scope>
    <source>
        <strain evidence="1">AWRI1</strain>
        <tissue evidence="1">Single Adult Female</tissue>
    </source>
</reference>
<dbReference type="Proteomes" id="UP001367676">
    <property type="component" value="Unassembled WGS sequence"/>
</dbReference>
<dbReference type="GO" id="GO:0031419">
    <property type="term" value="F:cobalamin binding"/>
    <property type="evidence" value="ECO:0007669"/>
    <property type="project" value="TreeGrafter"/>
</dbReference>
<proteinExistence type="predicted"/>
<dbReference type="InterPro" id="IPR008930">
    <property type="entry name" value="Terpenoid_cyclase/PrenylTrfase"/>
</dbReference>
<dbReference type="InterPro" id="IPR051588">
    <property type="entry name" value="Cobalamin_Transport"/>
</dbReference>
<dbReference type="EMBL" id="JBBCAQ010000018">
    <property type="protein sequence ID" value="KAK7595521.1"/>
    <property type="molecule type" value="Genomic_DNA"/>
</dbReference>
<dbReference type="GO" id="GO:0005615">
    <property type="term" value="C:extracellular space"/>
    <property type="evidence" value="ECO:0007669"/>
    <property type="project" value="TreeGrafter"/>
</dbReference>
<name>A0AAN9TL51_9HEMI</name>
<organism evidence="1 2">
    <name type="scientific">Parthenolecanium corni</name>
    <dbReference type="NCBI Taxonomy" id="536013"/>
    <lineage>
        <taxon>Eukaryota</taxon>
        <taxon>Metazoa</taxon>
        <taxon>Ecdysozoa</taxon>
        <taxon>Arthropoda</taxon>
        <taxon>Hexapoda</taxon>
        <taxon>Insecta</taxon>
        <taxon>Pterygota</taxon>
        <taxon>Neoptera</taxon>
        <taxon>Paraneoptera</taxon>
        <taxon>Hemiptera</taxon>
        <taxon>Sternorrhyncha</taxon>
        <taxon>Coccoidea</taxon>
        <taxon>Coccidae</taxon>
        <taxon>Parthenolecanium</taxon>
    </lineage>
</organism>
<protein>
    <submittedName>
        <fullName evidence="1">Uncharacterized protein</fullName>
    </submittedName>
</protein>
<dbReference type="GO" id="GO:0015889">
    <property type="term" value="P:cobalamin transport"/>
    <property type="evidence" value="ECO:0007669"/>
    <property type="project" value="TreeGrafter"/>
</dbReference>
<evidence type="ECO:0000313" key="1">
    <source>
        <dbReference type="EMBL" id="KAK7595521.1"/>
    </source>
</evidence>
<dbReference type="Gene3D" id="1.50.10.20">
    <property type="match status" value="1"/>
</dbReference>
<dbReference type="AlphaFoldDB" id="A0AAN9TL51"/>
<keyword evidence="2" id="KW-1185">Reference proteome</keyword>